<comment type="similarity">
    <text evidence="1 13 14">Belongs to the ATPase B chain family.</text>
</comment>
<evidence type="ECO:0000256" key="5">
    <source>
        <dbReference type="ARBA" id="ARBA00022692"/>
    </source>
</evidence>
<dbReference type="GO" id="GO:0045259">
    <property type="term" value="C:proton-transporting ATP synthase complex"/>
    <property type="evidence" value="ECO:0007669"/>
    <property type="project" value="UniProtKB-KW"/>
</dbReference>
<comment type="caution">
    <text evidence="16">The sequence shown here is derived from an EMBL/GenBank/DDBJ whole genome shotgun (WGS) entry which is preliminary data.</text>
</comment>
<dbReference type="GO" id="GO:0005886">
    <property type="term" value="C:plasma membrane"/>
    <property type="evidence" value="ECO:0007669"/>
    <property type="project" value="UniProtKB-SubCell"/>
</dbReference>
<sequence length="166" mass="19198">MLELGSGLVFTVINLIVFYLLLKRFLFEPIQNIMKQREEMIQGKIDHANAMEEQAKSNKQKYEQVLATAHDESKRIIKEAKQEARQEADAILAEANQEVIRIKKDAESAIELERKREMKKMQDQVAGLALTAVHKVLSEQLNEQENEKLYNRFLKETGEQNDANRA</sequence>
<dbReference type="InterPro" id="IPR028987">
    <property type="entry name" value="ATP_synth_B-like_membr_sf"/>
</dbReference>
<keyword evidence="8 13" id="KW-0406">Ion transport</keyword>
<comment type="subunit">
    <text evidence="13">F-type ATPases have 2 components, F(1) - the catalytic core - and F(0) - the membrane proton channel. F(1) has five subunits: alpha(3), beta(3), gamma(1), delta(1), epsilon(1). F(0) has three main subunits: a(1), b(2) and c(10-14). The alpha and beta chains form an alternating ring which encloses part of the gamma chain. F(1) is attached to F(0) by a central stalk formed by the gamma and epsilon chains, while a peripheral stalk is formed by the delta and b chains.</text>
</comment>
<dbReference type="GO" id="GO:0012505">
    <property type="term" value="C:endomembrane system"/>
    <property type="evidence" value="ECO:0007669"/>
    <property type="project" value="UniProtKB-SubCell"/>
</dbReference>
<keyword evidence="5 13" id="KW-0812">Transmembrane</keyword>
<keyword evidence="3 13" id="KW-1003">Cell membrane</keyword>
<evidence type="ECO:0000256" key="2">
    <source>
        <dbReference type="ARBA" id="ARBA00022448"/>
    </source>
</evidence>
<feature type="coiled-coil region" evidence="15">
    <location>
        <begin position="45"/>
        <end position="112"/>
    </location>
</feature>
<evidence type="ECO:0000256" key="13">
    <source>
        <dbReference type="HAMAP-Rule" id="MF_01398"/>
    </source>
</evidence>
<evidence type="ECO:0000256" key="9">
    <source>
        <dbReference type="ARBA" id="ARBA00023136"/>
    </source>
</evidence>
<dbReference type="InterPro" id="IPR002146">
    <property type="entry name" value="ATP_synth_b/b'su_bac/chlpt"/>
</dbReference>
<dbReference type="EMBL" id="JADIML010000038">
    <property type="protein sequence ID" value="MBO8462556.1"/>
    <property type="molecule type" value="Genomic_DNA"/>
</dbReference>
<dbReference type="SUPFAM" id="SSF81573">
    <property type="entry name" value="F1F0 ATP synthase subunit B, membrane domain"/>
    <property type="match status" value="1"/>
</dbReference>
<name>A0A9D9N6P8_9FIRM</name>
<dbReference type="CDD" id="cd06503">
    <property type="entry name" value="ATP-synt_Fo_b"/>
    <property type="match status" value="1"/>
</dbReference>
<proteinExistence type="inferred from homology"/>
<evidence type="ECO:0000256" key="14">
    <source>
        <dbReference type="RuleBase" id="RU003848"/>
    </source>
</evidence>
<feature type="transmembrane region" description="Helical" evidence="13">
    <location>
        <begin position="6"/>
        <end position="27"/>
    </location>
</feature>
<dbReference type="Proteomes" id="UP000823618">
    <property type="component" value="Unassembled WGS sequence"/>
</dbReference>
<evidence type="ECO:0000256" key="1">
    <source>
        <dbReference type="ARBA" id="ARBA00005513"/>
    </source>
</evidence>
<dbReference type="GO" id="GO:0046961">
    <property type="term" value="F:proton-transporting ATPase activity, rotational mechanism"/>
    <property type="evidence" value="ECO:0007669"/>
    <property type="project" value="TreeGrafter"/>
</dbReference>
<keyword evidence="6 13" id="KW-0375">Hydrogen ion transport</keyword>
<dbReference type="InterPro" id="IPR050059">
    <property type="entry name" value="ATP_synthase_B_chain"/>
</dbReference>
<dbReference type="PANTHER" id="PTHR33445">
    <property type="entry name" value="ATP SYNTHASE SUBUNIT B', CHLOROPLASTIC"/>
    <property type="match status" value="1"/>
</dbReference>
<dbReference type="Pfam" id="PF00430">
    <property type="entry name" value="ATP-synt_B"/>
    <property type="match status" value="1"/>
</dbReference>
<dbReference type="AlphaFoldDB" id="A0A9D9N6P8"/>
<dbReference type="PANTHER" id="PTHR33445:SF1">
    <property type="entry name" value="ATP SYNTHASE SUBUNIT B"/>
    <property type="match status" value="1"/>
</dbReference>
<reference evidence="16" key="2">
    <citation type="journal article" date="2021" name="PeerJ">
        <title>Extensive microbial diversity within the chicken gut microbiome revealed by metagenomics and culture.</title>
        <authorList>
            <person name="Gilroy R."/>
            <person name="Ravi A."/>
            <person name="Getino M."/>
            <person name="Pursley I."/>
            <person name="Horton D.L."/>
            <person name="Alikhan N.F."/>
            <person name="Baker D."/>
            <person name="Gharbi K."/>
            <person name="Hall N."/>
            <person name="Watson M."/>
            <person name="Adriaenssens E.M."/>
            <person name="Foster-Nyarko E."/>
            <person name="Jarju S."/>
            <person name="Secka A."/>
            <person name="Antonio M."/>
            <person name="Oren A."/>
            <person name="Chaudhuri R.R."/>
            <person name="La Ragione R."/>
            <person name="Hildebrand F."/>
            <person name="Pallen M.J."/>
        </authorList>
    </citation>
    <scope>NUCLEOTIDE SEQUENCE</scope>
    <source>
        <strain evidence="16">E3-2379</strain>
    </source>
</reference>
<keyword evidence="4 13" id="KW-0138">CF(0)</keyword>
<evidence type="ECO:0000256" key="15">
    <source>
        <dbReference type="SAM" id="Coils"/>
    </source>
</evidence>
<dbReference type="NCBIfam" id="TIGR01144">
    <property type="entry name" value="ATP_synt_b"/>
    <property type="match status" value="1"/>
</dbReference>
<evidence type="ECO:0000256" key="7">
    <source>
        <dbReference type="ARBA" id="ARBA00022989"/>
    </source>
</evidence>
<keyword evidence="2 13" id="KW-0813">Transport</keyword>
<evidence type="ECO:0000256" key="8">
    <source>
        <dbReference type="ARBA" id="ARBA00023065"/>
    </source>
</evidence>
<keyword evidence="15" id="KW-0175">Coiled coil</keyword>
<evidence type="ECO:0000313" key="16">
    <source>
        <dbReference type="EMBL" id="MBO8462556.1"/>
    </source>
</evidence>
<keyword evidence="7 13" id="KW-1133">Transmembrane helix</keyword>
<evidence type="ECO:0000313" key="17">
    <source>
        <dbReference type="Proteomes" id="UP000823618"/>
    </source>
</evidence>
<evidence type="ECO:0000256" key="11">
    <source>
        <dbReference type="ARBA" id="ARBA00025198"/>
    </source>
</evidence>
<protein>
    <recommendedName>
        <fullName evidence="13">ATP synthase subunit b</fullName>
    </recommendedName>
    <alternativeName>
        <fullName evidence="13">ATP synthase F(0) sector subunit b</fullName>
    </alternativeName>
    <alternativeName>
        <fullName evidence="13">ATPase subunit I</fullName>
    </alternativeName>
    <alternativeName>
        <fullName evidence="13">F-type ATPase subunit b</fullName>
        <shortName evidence="13">F-ATPase subunit b</shortName>
    </alternativeName>
</protein>
<evidence type="ECO:0000256" key="12">
    <source>
        <dbReference type="ARBA" id="ARBA00037847"/>
    </source>
</evidence>
<evidence type="ECO:0000256" key="10">
    <source>
        <dbReference type="ARBA" id="ARBA00023310"/>
    </source>
</evidence>
<keyword evidence="10 13" id="KW-0066">ATP synthesis</keyword>
<dbReference type="GO" id="GO:0046933">
    <property type="term" value="F:proton-transporting ATP synthase activity, rotational mechanism"/>
    <property type="evidence" value="ECO:0007669"/>
    <property type="project" value="UniProtKB-UniRule"/>
</dbReference>
<comment type="function">
    <text evidence="11 13">F(1)F(0) ATP synthase produces ATP from ADP in the presence of a proton or sodium gradient. F-type ATPases consist of two structural domains, F(1) containing the extramembraneous catalytic core and F(0) containing the membrane proton channel, linked together by a central stalk and a peripheral stalk. During catalysis, ATP synthesis in the catalytic domain of F(1) is coupled via a rotary mechanism of the central stalk subunits to proton translocation.</text>
</comment>
<gene>
    <name evidence="13 16" type="primary">atpF</name>
    <name evidence="16" type="ORF">IAC13_01340</name>
</gene>
<dbReference type="InterPro" id="IPR005864">
    <property type="entry name" value="ATP_synth_F0_bsu_bac"/>
</dbReference>
<comment type="subcellular location">
    <subcellularLocation>
        <location evidence="13">Cell membrane</location>
        <topology evidence="13">Single-pass membrane protein</topology>
    </subcellularLocation>
    <subcellularLocation>
        <location evidence="12">Endomembrane system</location>
        <topology evidence="12">Single-pass membrane protein</topology>
    </subcellularLocation>
</comment>
<accession>A0A9D9N6P8</accession>
<dbReference type="HAMAP" id="MF_01398">
    <property type="entry name" value="ATP_synth_b_bprime"/>
    <property type="match status" value="1"/>
</dbReference>
<keyword evidence="9 13" id="KW-0472">Membrane</keyword>
<comment type="function">
    <text evidence="13">Component of the F(0) channel, it forms part of the peripheral stalk, linking F(1) to F(0).</text>
</comment>
<reference evidence="16" key="1">
    <citation type="submission" date="2020-10" db="EMBL/GenBank/DDBJ databases">
        <authorList>
            <person name="Gilroy R."/>
        </authorList>
    </citation>
    <scope>NUCLEOTIDE SEQUENCE</scope>
    <source>
        <strain evidence="16">E3-2379</strain>
    </source>
</reference>
<organism evidence="16 17">
    <name type="scientific">Candidatus Scybalomonas excrementavium</name>
    <dbReference type="NCBI Taxonomy" id="2840943"/>
    <lineage>
        <taxon>Bacteria</taxon>
        <taxon>Bacillati</taxon>
        <taxon>Bacillota</taxon>
        <taxon>Clostridia</taxon>
        <taxon>Lachnospirales</taxon>
        <taxon>Lachnospiraceae</taxon>
        <taxon>Lachnospiraceae incertae sedis</taxon>
        <taxon>Candidatus Scybalomonas</taxon>
    </lineage>
</organism>
<evidence type="ECO:0000256" key="6">
    <source>
        <dbReference type="ARBA" id="ARBA00022781"/>
    </source>
</evidence>
<evidence type="ECO:0000256" key="4">
    <source>
        <dbReference type="ARBA" id="ARBA00022547"/>
    </source>
</evidence>
<evidence type="ECO:0000256" key="3">
    <source>
        <dbReference type="ARBA" id="ARBA00022475"/>
    </source>
</evidence>